<dbReference type="GO" id="GO:0016020">
    <property type="term" value="C:membrane"/>
    <property type="evidence" value="ECO:0007669"/>
    <property type="project" value="InterPro"/>
</dbReference>
<reference evidence="3" key="1">
    <citation type="journal article" date="2015" name="Microbiology">
        <title>Genome of Methanoregula boonei 6A8 reveals adaptations to oligotrophic peatland environments.</title>
        <authorList>
            <person name="Braeuer S."/>
            <person name="Cadillo-Quiroz H."/>
            <person name="Kyrpides N."/>
            <person name="Woyke T."/>
            <person name="Goodwin L."/>
            <person name="Detter C."/>
            <person name="Podell S."/>
            <person name="Yavitt J.B."/>
            <person name="Zinder S.H."/>
        </authorList>
    </citation>
    <scope>NUCLEOTIDE SEQUENCE [LARGE SCALE GENOMIC DNA]</scope>
    <source>
        <strain evidence="3">DSM 21154 / JCM 14090 / 6A8</strain>
    </source>
</reference>
<keyword evidence="1" id="KW-1133">Transmembrane helix</keyword>
<dbReference type="SUPFAM" id="SSF81452">
    <property type="entry name" value="Cytochrome c oxidase subunit III-like"/>
    <property type="match status" value="1"/>
</dbReference>
<protein>
    <submittedName>
        <fullName evidence="2">Uncharacterized protein</fullName>
    </submittedName>
</protein>
<sequence length="89" mass="10207">MDLFEGLTLFSILIECAIFVLAVLIATRNRRAYGWLIAITFALFAFFNGIRLWYPSGLPRLNGVILLAACVSMLYAIWQIYEETRKKSK</sequence>
<dbReference type="KEGG" id="mbn:Mboo_2162"/>
<evidence type="ECO:0000313" key="2">
    <source>
        <dbReference type="EMBL" id="ABS56676.1"/>
    </source>
</evidence>
<accession>A7IAB5</accession>
<dbReference type="HOGENOM" id="CLU_2519749_0_0_2"/>
<gene>
    <name evidence="2" type="ordered locus">Mboo_2162</name>
</gene>
<organism evidence="2 3">
    <name type="scientific">Methanoregula boonei (strain DSM 21154 / JCM 14090 / 6A8)</name>
    <dbReference type="NCBI Taxonomy" id="456442"/>
    <lineage>
        <taxon>Archaea</taxon>
        <taxon>Methanobacteriati</taxon>
        <taxon>Methanobacteriota</taxon>
        <taxon>Stenosarchaea group</taxon>
        <taxon>Methanomicrobia</taxon>
        <taxon>Methanomicrobiales</taxon>
        <taxon>Methanoregulaceae</taxon>
        <taxon>Methanoregula</taxon>
    </lineage>
</organism>
<feature type="transmembrane region" description="Helical" evidence="1">
    <location>
        <begin position="6"/>
        <end position="26"/>
    </location>
</feature>
<keyword evidence="1" id="KW-0812">Transmembrane</keyword>
<dbReference type="Proteomes" id="UP000002408">
    <property type="component" value="Chromosome"/>
</dbReference>
<evidence type="ECO:0000256" key="1">
    <source>
        <dbReference type="SAM" id="Phobius"/>
    </source>
</evidence>
<name>A7IAB5_METB6</name>
<dbReference type="InterPro" id="IPR035973">
    <property type="entry name" value="Cyt_c_oxidase_su3-like_sf"/>
</dbReference>
<dbReference type="AlphaFoldDB" id="A7IAB5"/>
<keyword evidence="1" id="KW-0472">Membrane</keyword>
<dbReference type="STRING" id="456442.Mboo_2162"/>
<dbReference type="RefSeq" id="WP_012107734.1">
    <property type="nucleotide sequence ID" value="NC_009712.1"/>
</dbReference>
<keyword evidence="3" id="KW-1185">Reference proteome</keyword>
<dbReference type="GO" id="GO:0009055">
    <property type="term" value="F:electron transfer activity"/>
    <property type="evidence" value="ECO:0007669"/>
    <property type="project" value="InterPro"/>
</dbReference>
<proteinExistence type="predicted"/>
<evidence type="ECO:0000313" key="3">
    <source>
        <dbReference type="Proteomes" id="UP000002408"/>
    </source>
</evidence>
<dbReference type="EMBL" id="CP000780">
    <property type="protein sequence ID" value="ABS56676.1"/>
    <property type="molecule type" value="Genomic_DNA"/>
</dbReference>
<dbReference type="eggNOG" id="arCOG11068">
    <property type="taxonomic scope" value="Archaea"/>
</dbReference>
<dbReference type="GeneID" id="5411273"/>
<feature type="transmembrane region" description="Helical" evidence="1">
    <location>
        <begin position="60"/>
        <end position="81"/>
    </location>
</feature>
<feature type="transmembrane region" description="Helical" evidence="1">
    <location>
        <begin position="33"/>
        <end position="54"/>
    </location>
</feature>